<gene>
    <name evidence="1" type="ORF">CD039_08445</name>
</gene>
<dbReference type="SUPFAM" id="SSF102588">
    <property type="entry name" value="LmbE-like"/>
    <property type="match status" value="1"/>
</dbReference>
<reference evidence="1 2" key="1">
    <citation type="submission" date="2017-08" db="EMBL/GenBank/DDBJ databases">
        <title>Draft genome sequences of 64 type strains of genus Staph aureus.</title>
        <authorList>
            <person name="Cole K."/>
            <person name="Golubchik T."/>
            <person name="Russell J."/>
            <person name="Foster D."/>
            <person name="Llewelyn M."/>
            <person name="Wilson D."/>
            <person name="Crook D."/>
            <person name="Paul J."/>
        </authorList>
    </citation>
    <scope>NUCLEOTIDE SEQUENCE [LARGE SCALE GENOMIC DNA]</scope>
    <source>
        <strain evidence="1 2">DSM 29875</strain>
    </source>
</reference>
<accession>A0A2K4FDK2</accession>
<sequence>MRRSVLAIGAHPDDIEIGCGGTLLRLIKKGYDVYLVIMTNGENWQCKTKNVRILEQEEASRYLLANHTFYLNCRDGYMQKDPVVIDQLSEIIEEVNPEIIFTHYHSDYHQDHQTTYQVTSASAKKRTLYLYESVTSKHFTPDTFYDISSEYNHKQHLIGLHHSQIVKYSQRNDSLYSRVSAYNIRHGLEIGVEYAEGFVTERARLDKLI</sequence>
<dbReference type="Gene3D" id="3.40.50.10320">
    <property type="entry name" value="LmbE-like"/>
    <property type="match status" value="1"/>
</dbReference>
<dbReference type="Pfam" id="PF02585">
    <property type="entry name" value="PIG-L"/>
    <property type="match status" value="1"/>
</dbReference>
<organism evidence="1 2">
    <name type="scientific">Staphylococcus argensis</name>
    <dbReference type="NCBI Taxonomy" id="1607738"/>
    <lineage>
        <taxon>Bacteria</taxon>
        <taxon>Bacillati</taxon>
        <taxon>Bacillota</taxon>
        <taxon>Bacilli</taxon>
        <taxon>Bacillales</taxon>
        <taxon>Staphylococcaceae</taxon>
        <taxon>Staphylococcus</taxon>
    </lineage>
</organism>
<evidence type="ECO:0000313" key="1">
    <source>
        <dbReference type="EMBL" id="POA09005.1"/>
    </source>
</evidence>
<dbReference type="AlphaFoldDB" id="A0A2K4FDK2"/>
<comment type="caution">
    <text evidence="1">The sequence shown here is derived from an EMBL/GenBank/DDBJ whole genome shotgun (WGS) entry which is preliminary data.</text>
</comment>
<evidence type="ECO:0008006" key="3">
    <source>
        <dbReference type="Google" id="ProtNLM"/>
    </source>
</evidence>
<dbReference type="PANTHER" id="PTHR12993">
    <property type="entry name" value="N-ACETYLGLUCOSAMINYL-PHOSPHATIDYLINOSITOL DE-N-ACETYLASE-RELATED"/>
    <property type="match status" value="1"/>
</dbReference>
<dbReference type="RefSeq" id="WP_103371949.1">
    <property type="nucleotide sequence ID" value="NZ_CBCRVO010000002.1"/>
</dbReference>
<proteinExistence type="predicted"/>
<dbReference type="GeneID" id="98298378"/>
<dbReference type="GO" id="GO:0016811">
    <property type="term" value="F:hydrolase activity, acting on carbon-nitrogen (but not peptide) bonds, in linear amides"/>
    <property type="evidence" value="ECO:0007669"/>
    <property type="project" value="TreeGrafter"/>
</dbReference>
<dbReference type="OrthoDB" id="9778719at2"/>
<name>A0A2K4FDK2_9STAP</name>
<dbReference type="InterPro" id="IPR024078">
    <property type="entry name" value="LmbE-like_dom_sf"/>
</dbReference>
<protein>
    <recommendedName>
        <fullName evidence="3">PIG-L family deacetylase</fullName>
    </recommendedName>
</protein>
<dbReference type="InterPro" id="IPR003737">
    <property type="entry name" value="GlcNAc_PI_deacetylase-related"/>
</dbReference>
<evidence type="ECO:0000313" key="2">
    <source>
        <dbReference type="Proteomes" id="UP000242712"/>
    </source>
</evidence>
<dbReference type="Proteomes" id="UP000242712">
    <property type="component" value="Unassembled WGS sequence"/>
</dbReference>
<dbReference type="EMBL" id="PPPX01000011">
    <property type="protein sequence ID" value="POA09005.1"/>
    <property type="molecule type" value="Genomic_DNA"/>
</dbReference>
<dbReference type="PANTHER" id="PTHR12993:SF30">
    <property type="entry name" value="N-ACETYL-ALPHA-D-GLUCOSAMINYL L-MALATE DEACETYLASE 1"/>
    <property type="match status" value="1"/>
</dbReference>
<keyword evidence="2" id="KW-1185">Reference proteome</keyword>